<evidence type="ECO:0000259" key="8">
    <source>
        <dbReference type="Pfam" id="PF02687"/>
    </source>
</evidence>
<dbReference type="GO" id="GO:0005886">
    <property type="term" value="C:plasma membrane"/>
    <property type="evidence" value="ECO:0007669"/>
    <property type="project" value="UniProtKB-SubCell"/>
</dbReference>
<comment type="similarity">
    <text evidence="6">Belongs to the ABC-4 integral membrane protein family.</text>
</comment>
<evidence type="ECO:0000259" key="9">
    <source>
        <dbReference type="Pfam" id="PF12704"/>
    </source>
</evidence>
<dbReference type="Pfam" id="PF02687">
    <property type="entry name" value="FtsX"/>
    <property type="match status" value="1"/>
</dbReference>
<keyword evidence="5 7" id="KW-0472">Membrane</keyword>
<reference evidence="10 11" key="1">
    <citation type="journal article" date="2019" name="Int. J. Syst. Evol. Microbiol.">
        <title>The Global Catalogue of Microorganisms (GCM) 10K type strain sequencing project: providing services to taxonomists for standard genome sequencing and annotation.</title>
        <authorList>
            <consortium name="The Broad Institute Genomics Platform"/>
            <consortium name="The Broad Institute Genome Sequencing Center for Infectious Disease"/>
            <person name="Wu L."/>
            <person name="Ma J."/>
        </authorList>
    </citation>
    <scope>NUCLEOTIDE SEQUENCE [LARGE SCALE GENOMIC DNA]</scope>
    <source>
        <strain evidence="10 11">DT31</strain>
    </source>
</reference>
<name>A0ABD5WEM8_9EURY</name>
<dbReference type="InterPro" id="IPR050250">
    <property type="entry name" value="Macrolide_Exporter_MacB"/>
</dbReference>
<feature type="domain" description="MacB-like periplasmic core" evidence="9">
    <location>
        <begin position="53"/>
        <end position="246"/>
    </location>
</feature>
<accession>A0ABD5WEM8</accession>
<feature type="transmembrane region" description="Helical" evidence="7">
    <location>
        <begin position="271"/>
        <end position="299"/>
    </location>
</feature>
<gene>
    <name evidence="10" type="ORF">ACFQL9_12060</name>
</gene>
<dbReference type="GeneID" id="81125107"/>
<evidence type="ECO:0000256" key="1">
    <source>
        <dbReference type="ARBA" id="ARBA00004651"/>
    </source>
</evidence>
<keyword evidence="11" id="KW-1185">Reference proteome</keyword>
<dbReference type="InterPro" id="IPR003838">
    <property type="entry name" value="ABC3_permease_C"/>
</dbReference>
<feature type="transmembrane region" description="Helical" evidence="7">
    <location>
        <begin position="366"/>
        <end position="389"/>
    </location>
</feature>
<organism evidence="10 11">
    <name type="scientific">Halobaculum lipolyticum</name>
    <dbReference type="NCBI Taxonomy" id="3032001"/>
    <lineage>
        <taxon>Archaea</taxon>
        <taxon>Methanobacteriati</taxon>
        <taxon>Methanobacteriota</taxon>
        <taxon>Stenosarchaea group</taxon>
        <taxon>Halobacteria</taxon>
        <taxon>Halobacteriales</taxon>
        <taxon>Haloferacaceae</taxon>
        <taxon>Halobaculum</taxon>
    </lineage>
</organism>
<evidence type="ECO:0000256" key="4">
    <source>
        <dbReference type="ARBA" id="ARBA00022989"/>
    </source>
</evidence>
<dbReference type="Proteomes" id="UP001596461">
    <property type="component" value="Unassembled WGS sequence"/>
</dbReference>
<evidence type="ECO:0000256" key="5">
    <source>
        <dbReference type="ARBA" id="ARBA00023136"/>
    </source>
</evidence>
<keyword evidence="2" id="KW-1003">Cell membrane</keyword>
<feature type="domain" description="ABC3 transporter permease C-terminal" evidence="8">
    <location>
        <begin position="281"/>
        <end position="399"/>
    </location>
</feature>
<dbReference type="AlphaFoldDB" id="A0ABD5WEM8"/>
<dbReference type="Pfam" id="PF12704">
    <property type="entry name" value="MacB_PCD"/>
    <property type="match status" value="1"/>
</dbReference>
<keyword evidence="4 7" id="KW-1133">Transmembrane helix</keyword>
<dbReference type="PANTHER" id="PTHR30572">
    <property type="entry name" value="MEMBRANE COMPONENT OF TRANSPORTER-RELATED"/>
    <property type="match status" value="1"/>
</dbReference>
<dbReference type="PANTHER" id="PTHR30572:SF4">
    <property type="entry name" value="ABC TRANSPORTER PERMEASE YTRF"/>
    <property type="match status" value="1"/>
</dbReference>
<evidence type="ECO:0000256" key="2">
    <source>
        <dbReference type="ARBA" id="ARBA00022475"/>
    </source>
</evidence>
<comment type="caution">
    <text evidence="10">The sequence shown here is derived from an EMBL/GenBank/DDBJ whole genome shotgun (WGS) entry which is preliminary data.</text>
</comment>
<comment type="subcellular location">
    <subcellularLocation>
        <location evidence="1">Cell membrane</location>
        <topology evidence="1">Multi-pass membrane protein</topology>
    </subcellularLocation>
</comment>
<evidence type="ECO:0000256" key="3">
    <source>
        <dbReference type="ARBA" id="ARBA00022692"/>
    </source>
</evidence>
<evidence type="ECO:0000256" key="6">
    <source>
        <dbReference type="ARBA" id="ARBA00038076"/>
    </source>
</evidence>
<evidence type="ECO:0000256" key="7">
    <source>
        <dbReference type="SAM" id="Phobius"/>
    </source>
</evidence>
<evidence type="ECO:0000313" key="11">
    <source>
        <dbReference type="Proteomes" id="UP001596461"/>
    </source>
</evidence>
<proteinExistence type="inferred from homology"/>
<feature type="transmembrane region" description="Helical" evidence="7">
    <location>
        <begin position="52"/>
        <end position="72"/>
    </location>
</feature>
<protein>
    <submittedName>
        <fullName evidence="10">ABC transporter permease</fullName>
    </submittedName>
</protein>
<dbReference type="InterPro" id="IPR025857">
    <property type="entry name" value="MacB_PCD"/>
</dbReference>
<dbReference type="EMBL" id="JBHTAH010000010">
    <property type="protein sequence ID" value="MFC7070377.1"/>
    <property type="molecule type" value="Genomic_DNA"/>
</dbReference>
<keyword evidence="3 7" id="KW-0812">Transmembrane</keyword>
<feature type="transmembrane region" description="Helical" evidence="7">
    <location>
        <begin position="326"/>
        <end position="354"/>
    </location>
</feature>
<dbReference type="RefSeq" id="WP_284033178.1">
    <property type="nucleotide sequence ID" value="NZ_CP126154.1"/>
</dbReference>
<sequence>MADGGSRDGDADAERAGHGDVAALAALADRLGRRFPAVSLALRNLSRQRLRAGLAALGIVIGVFAVVSLGMLGTALQGAATEELGGLGNQVIISPAPETESDTLDGRDLAVIERAAAGRGEVVRLKSTGATVSGTGGRSFAQVYGTTNPAALFGDAPGVPDYHRQGALVGADVAGALDLRVGSQITIEGNSYRVVAVFPEQSSITPLRADSAVVLPPGEFATDGFSQVVVQAASGEDAEAVAGEVRDGLNARERRVSVFSLTSVLSQISEFFALLNGFLLAVAGVSLVVAGVSIFNVMLMTVSERRGEIGVLRAVGIHRDQVLRTLLVEATLLGVGGGALGVVLGTVGVVLVAFNTELPLDAVLVPANAFVALGAFAFGATVALVGGLYPAYRAAWEPPVESLRG</sequence>
<evidence type="ECO:0000313" key="10">
    <source>
        <dbReference type="EMBL" id="MFC7070377.1"/>
    </source>
</evidence>